<feature type="compositionally biased region" description="Basic residues" evidence="1">
    <location>
        <begin position="1"/>
        <end position="12"/>
    </location>
</feature>
<evidence type="ECO:0000313" key="4">
    <source>
        <dbReference type="Proteomes" id="UP000444721"/>
    </source>
</evidence>
<dbReference type="VEuPathDB" id="AmoebaDB:NF0063040"/>
<organism evidence="3 4">
    <name type="scientific">Naegleria fowleri</name>
    <name type="common">Brain eating amoeba</name>
    <dbReference type="NCBI Taxonomy" id="5763"/>
    <lineage>
        <taxon>Eukaryota</taxon>
        <taxon>Discoba</taxon>
        <taxon>Heterolobosea</taxon>
        <taxon>Tetramitia</taxon>
        <taxon>Eutetramitia</taxon>
        <taxon>Vahlkampfiidae</taxon>
        <taxon>Naegleria</taxon>
    </lineage>
</organism>
<keyword evidence="2" id="KW-0812">Transmembrane</keyword>
<name>A0A6A5BUM9_NAEFO</name>
<proteinExistence type="predicted"/>
<feature type="compositionally biased region" description="Basic and acidic residues" evidence="1">
    <location>
        <begin position="13"/>
        <end position="38"/>
    </location>
</feature>
<keyword evidence="2" id="KW-1133">Transmembrane helix</keyword>
<dbReference type="RefSeq" id="XP_044562163.1">
    <property type="nucleotide sequence ID" value="XM_044706747.1"/>
</dbReference>
<evidence type="ECO:0000313" key="3">
    <source>
        <dbReference type="EMBL" id="KAF0977450.1"/>
    </source>
</evidence>
<dbReference type="OrthoDB" id="10378427at2759"/>
<accession>A0A6A5BUM9</accession>
<sequence length="422" mass="48710">MFSVHLSHHHGSKHAEDPTNKKNDQGTEQTKHQPHEKGSSSFSTSSSNNQQDPNNSDQNVKKAESSLPFLHEVKEELISQRHQYFLSKFFSQPVGSTTVVQYVMHTQIPKYLTALAILIVLYVLFTQIKLKTQVGEFIKQIKAATFIEKHDIDESDDKERLVKIYGKVKCSADKPLNNEKPQIEAMGKAKHSQVHHTPRQVHDILMYHYVIRSVNKGSKGSASNTEFYEIVYVTNFPIYLKFNLGENISEKERTAFENKWWSNDNIDTRRKPKVIPNFSLILDVKNENQHKNLVTTFSEEGLHKLSPNDLAPFLHTERIITTTNRFHVAEFFSELEKIAQQSSMKSLARVNNLGEAIRQGHTFYITEKVLRSDDSVLVMGHLRKEQEVLHLNCNIISCHTEKELIHNLKKQNSILARKYHEF</sequence>
<evidence type="ECO:0000256" key="2">
    <source>
        <dbReference type="SAM" id="Phobius"/>
    </source>
</evidence>
<comment type="caution">
    <text evidence="3">The sequence shown here is derived from an EMBL/GenBank/DDBJ whole genome shotgun (WGS) entry which is preliminary data.</text>
</comment>
<feature type="transmembrane region" description="Helical" evidence="2">
    <location>
        <begin position="111"/>
        <end position="130"/>
    </location>
</feature>
<gene>
    <name evidence="3" type="ORF">FDP41_003442</name>
</gene>
<dbReference type="EMBL" id="VFQX01000034">
    <property type="protein sequence ID" value="KAF0977450.1"/>
    <property type="molecule type" value="Genomic_DNA"/>
</dbReference>
<dbReference type="VEuPathDB" id="AmoebaDB:FDP41_003442"/>
<keyword evidence="4" id="KW-1185">Reference proteome</keyword>
<dbReference type="AlphaFoldDB" id="A0A6A5BUM9"/>
<dbReference type="GeneID" id="68110660"/>
<evidence type="ECO:0000256" key="1">
    <source>
        <dbReference type="SAM" id="MobiDB-lite"/>
    </source>
</evidence>
<feature type="compositionally biased region" description="Low complexity" evidence="1">
    <location>
        <begin position="39"/>
        <end position="58"/>
    </location>
</feature>
<dbReference type="VEuPathDB" id="AmoebaDB:NfTy_071330"/>
<keyword evidence="2" id="KW-0472">Membrane</keyword>
<dbReference type="Proteomes" id="UP000444721">
    <property type="component" value="Unassembled WGS sequence"/>
</dbReference>
<feature type="region of interest" description="Disordered" evidence="1">
    <location>
        <begin position="1"/>
        <end position="62"/>
    </location>
</feature>
<protein>
    <submittedName>
        <fullName evidence="3">Uncharacterized protein</fullName>
    </submittedName>
</protein>
<reference evidence="3 4" key="1">
    <citation type="journal article" date="2019" name="Sci. Rep.">
        <title>Nanopore sequencing improves the draft genome of the human pathogenic amoeba Naegleria fowleri.</title>
        <authorList>
            <person name="Liechti N."/>
            <person name="Schurch N."/>
            <person name="Bruggmann R."/>
            <person name="Wittwer M."/>
        </authorList>
    </citation>
    <scope>NUCLEOTIDE SEQUENCE [LARGE SCALE GENOMIC DNA]</scope>
    <source>
        <strain evidence="3 4">ATCC 30894</strain>
    </source>
</reference>